<dbReference type="PROSITE" id="PS51257">
    <property type="entry name" value="PROKAR_LIPOPROTEIN"/>
    <property type="match status" value="1"/>
</dbReference>
<dbReference type="EMBL" id="SAYW01000001">
    <property type="protein sequence ID" value="RWU10026.1"/>
    <property type="molecule type" value="Genomic_DNA"/>
</dbReference>
<sequence>MTFRYLVFVLCLVSFSCSKKRENNTVTPQPTPTNSFYVGEVKPAAAKSCFAGAYYRKLVSSVDEWGGIGGQLVLPTIVFDPSRINPAKPTQFLDNPSVYMGGNMGGQETDIGLTWEVIKDENGNVTADRRAFRPFLRRTAHSGSGQVALYENAPAEARYYWYQGDEVTMSVKIVANGVLRFTVEGAGKKFERDFECGGYTFAGKGEFKRVNAIDQVSNEGKPVQATRTKVTGGEWKASYLYRIVNGQLQETPFHDGRYTDMRCPSANYFSIFSTQIDRSKGAEKIEINGAGI</sequence>
<reference evidence="1 2" key="1">
    <citation type="submission" date="2018-06" db="EMBL/GenBank/DDBJ databases">
        <title>Pedobacter endophyticus sp. nov., an endophytic bacterium isolated from a leaf of Triticum aestivum.</title>
        <authorList>
            <person name="Zhang L."/>
        </authorList>
    </citation>
    <scope>NUCLEOTIDE SEQUENCE [LARGE SCALE GENOMIC DNA]</scope>
    <source>
        <strain evidence="1 2">CM134L-2</strain>
    </source>
</reference>
<accession>A0A3S3PV53</accession>
<dbReference type="Proteomes" id="UP000284120">
    <property type="component" value="Unassembled WGS sequence"/>
</dbReference>
<dbReference type="OrthoDB" id="746896at2"/>
<dbReference type="AlphaFoldDB" id="A0A3S3PV53"/>
<dbReference type="RefSeq" id="WP_113645521.1">
    <property type="nucleotide sequence ID" value="NZ_QMHN01000001.1"/>
</dbReference>
<evidence type="ECO:0000313" key="2">
    <source>
        <dbReference type="Proteomes" id="UP000284120"/>
    </source>
</evidence>
<keyword evidence="2" id="KW-1185">Reference proteome</keyword>
<evidence type="ECO:0000313" key="1">
    <source>
        <dbReference type="EMBL" id="RWU10026.1"/>
    </source>
</evidence>
<comment type="caution">
    <text evidence="1">The sequence shown here is derived from an EMBL/GenBank/DDBJ whole genome shotgun (WGS) entry which is preliminary data.</text>
</comment>
<protein>
    <submittedName>
        <fullName evidence="1">Uncharacterized protein</fullName>
    </submittedName>
</protein>
<gene>
    <name evidence="1" type="ORF">DPV69_01390</name>
</gene>
<organism evidence="1 2">
    <name type="scientific">Pedobacter chitinilyticus</name>
    <dbReference type="NCBI Taxonomy" id="2233776"/>
    <lineage>
        <taxon>Bacteria</taxon>
        <taxon>Pseudomonadati</taxon>
        <taxon>Bacteroidota</taxon>
        <taxon>Sphingobacteriia</taxon>
        <taxon>Sphingobacteriales</taxon>
        <taxon>Sphingobacteriaceae</taxon>
        <taxon>Pedobacter</taxon>
    </lineage>
</organism>
<proteinExistence type="predicted"/>
<name>A0A3S3PV53_9SPHI</name>